<keyword evidence="2" id="KW-1185">Reference proteome</keyword>
<sequence>MVERARIRHDKEHPADAGSLKTRKIVTILRGKHCARWPKNLFQEHFDLHTRFREALECGRAFSFAQNGFVNQVWGDAKEFMYMYGYRNEVDDDCRMAALQVKDITREQGLEVSSDEE</sequence>
<dbReference type="Proteomes" id="UP000536711">
    <property type="component" value="Unassembled WGS sequence"/>
</dbReference>
<reference evidence="1 2" key="1">
    <citation type="submission" date="2020-01" db="EMBL/GenBank/DDBJ databases">
        <title>Identification and distribution of gene clusters putatively required for synthesis of sphingolipid metabolism inhibitors in phylogenetically diverse species of the filamentous fungus Fusarium.</title>
        <authorList>
            <person name="Kim H.-S."/>
            <person name="Busman M."/>
            <person name="Brown D.W."/>
            <person name="Divon H."/>
            <person name="Uhlig S."/>
            <person name="Proctor R.H."/>
        </authorList>
    </citation>
    <scope>NUCLEOTIDE SEQUENCE [LARGE SCALE GENOMIC DNA]</scope>
    <source>
        <strain evidence="1 2">NRRL 13308</strain>
    </source>
</reference>
<dbReference type="EMBL" id="JAADJF010000093">
    <property type="protein sequence ID" value="KAF4439446.1"/>
    <property type="molecule type" value="Genomic_DNA"/>
</dbReference>
<proteinExistence type="predicted"/>
<dbReference type="AlphaFoldDB" id="A0A8H4JWW8"/>
<dbReference type="OrthoDB" id="5091145at2759"/>
<gene>
    <name evidence="1" type="ORF">FACUT_4201</name>
</gene>
<comment type="caution">
    <text evidence="1">The sequence shown here is derived from an EMBL/GenBank/DDBJ whole genome shotgun (WGS) entry which is preliminary data.</text>
</comment>
<protein>
    <submittedName>
        <fullName evidence="1">Uncharacterized protein</fullName>
    </submittedName>
</protein>
<accession>A0A8H4JWW8</accession>
<organism evidence="1 2">
    <name type="scientific">Fusarium acutatum</name>
    <dbReference type="NCBI Taxonomy" id="78861"/>
    <lineage>
        <taxon>Eukaryota</taxon>
        <taxon>Fungi</taxon>
        <taxon>Dikarya</taxon>
        <taxon>Ascomycota</taxon>
        <taxon>Pezizomycotina</taxon>
        <taxon>Sordariomycetes</taxon>
        <taxon>Hypocreomycetidae</taxon>
        <taxon>Hypocreales</taxon>
        <taxon>Nectriaceae</taxon>
        <taxon>Fusarium</taxon>
        <taxon>Fusarium fujikuroi species complex</taxon>
    </lineage>
</organism>
<evidence type="ECO:0000313" key="2">
    <source>
        <dbReference type="Proteomes" id="UP000536711"/>
    </source>
</evidence>
<name>A0A8H4JWW8_9HYPO</name>
<evidence type="ECO:0000313" key="1">
    <source>
        <dbReference type="EMBL" id="KAF4439446.1"/>
    </source>
</evidence>